<dbReference type="GO" id="GO:0008017">
    <property type="term" value="F:microtubule binding"/>
    <property type="evidence" value="ECO:0007669"/>
    <property type="project" value="InterPro"/>
</dbReference>
<dbReference type="EMBL" id="CAMGYJ010000008">
    <property type="protein sequence ID" value="CAI0465583.1"/>
    <property type="molecule type" value="Genomic_DNA"/>
</dbReference>
<feature type="compositionally biased region" description="Basic residues" evidence="6">
    <location>
        <begin position="137"/>
        <end position="157"/>
    </location>
</feature>
<comment type="similarity">
    <text evidence="2">Belongs to the TPX2 family.</text>
</comment>
<feature type="compositionally biased region" description="Polar residues" evidence="6">
    <location>
        <begin position="225"/>
        <end position="253"/>
    </location>
</feature>
<feature type="compositionally biased region" description="Polar residues" evidence="6">
    <location>
        <begin position="189"/>
        <end position="203"/>
    </location>
</feature>
<sequence>MVSTHSTCIIFYPSSIEFQQAMGVDVMDICMDKEHDFEIAYQNVASHDPNQPVVLNQDHVHESYEPISVDAEQQSAEGSIESKEYEVKECTTEIVVETIEFSLAEQSKEDQSAVNSSSEDGLDEKVKSGTKASKDKNKSHRSPKNHAAKHGVARTKHTVPQPFALATEKRASSGTRPSAKAGPNKKTKGNNVLRPNTVKQNQPFPVARRPLQPKNKKHPGEEDSCSVTSSTGASVQTMKTQSIIASAPTFRSSQRAEKRKEFYSKLEEKQQALEAEKTQNEARTKEEMEAAIKQLRKSLTFKANPMPSFYHDGPPPKTELKKVPTTRAKSPKLGRKKSTGDATAPSDTNKTKAALNQGNPQEKAIEAVTFLNSNGHSHTEIGIEC</sequence>
<evidence type="ECO:0000259" key="7">
    <source>
        <dbReference type="Pfam" id="PF06886"/>
    </source>
</evidence>
<feature type="domain" description="TPX2 C-terminal" evidence="7">
    <location>
        <begin position="249"/>
        <end position="323"/>
    </location>
</feature>
<accession>A0AAV0P3A6</accession>
<evidence type="ECO:0000256" key="5">
    <source>
        <dbReference type="ARBA" id="ARBA00023212"/>
    </source>
</evidence>
<keyword evidence="5" id="KW-0206">Cytoskeleton</keyword>
<evidence type="ECO:0000256" key="4">
    <source>
        <dbReference type="ARBA" id="ARBA00022701"/>
    </source>
</evidence>
<dbReference type="GO" id="GO:0000226">
    <property type="term" value="P:microtubule cytoskeleton organization"/>
    <property type="evidence" value="ECO:0007669"/>
    <property type="project" value="InterPro"/>
</dbReference>
<feature type="compositionally biased region" description="Basic and acidic residues" evidence="6">
    <location>
        <begin position="123"/>
        <end position="136"/>
    </location>
</feature>
<evidence type="ECO:0000256" key="3">
    <source>
        <dbReference type="ARBA" id="ARBA00022490"/>
    </source>
</evidence>
<evidence type="ECO:0000256" key="6">
    <source>
        <dbReference type="SAM" id="MobiDB-lite"/>
    </source>
</evidence>
<keyword evidence="9" id="KW-1185">Reference proteome</keyword>
<evidence type="ECO:0000256" key="1">
    <source>
        <dbReference type="ARBA" id="ARBA00004245"/>
    </source>
</evidence>
<keyword evidence="4" id="KW-0493">Microtubule</keyword>
<feature type="region of interest" description="Disordered" evidence="6">
    <location>
        <begin position="304"/>
        <end position="364"/>
    </location>
</feature>
<evidence type="ECO:0000313" key="8">
    <source>
        <dbReference type="EMBL" id="CAI0465583.1"/>
    </source>
</evidence>
<reference evidence="8" key="1">
    <citation type="submission" date="2022-08" db="EMBL/GenBank/DDBJ databases">
        <authorList>
            <person name="Gutierrez-Valencia J."/>
        </authorList>
    </citation>
    <scope>NUCLEOTIDE SEQUENCE</scope>
</reference>
<evidence type="ECO:0000313" key="9">
    <source>
        <dbReference type="Proteomes" id="UP001154282"/>
    </source>
</evidence>
<dbReference type="InterPro" id="IPR027329">
    <property type="entry name" value="TPX2_C"/>
</dbReference>
<evidence type="ECO:0000256" key="2">
    <source>
        <dbReference type="ARBA" id="ARBA00005885"/>
    </source>
</evidence>
<dbReference type="Pfam" id="PF06886">
    <property type="entry name" value="TPX2"/>
    <property type="match status" value="1"/>
</dbReference>
<protein>
    <recommendedName>
        <fullName evidence="7">TPX2 C-terminal domain-containing protein</fullName>
    </recommendedName>
</protein>
<gene>
    <name evidence="8" type="ORF">LITE_LOCUS36672</name>
</gene>
<comment type="caution">
    <text evidence="8">The sequence shown here is derived from an EMBL/GenBank/DDBJ whole genome shotgun (WGS) entry which is preliminary data.</text>
</comment>
<dbReference type="GO" id="GO:0005874">
    <property type="term" value="C:microtubule"/>
    <property type="evidence" value="ECO:0007669"/>
    <property type="project" value="UniProtKB-KW"/>
</dbReference>
<comment type="subcellular location">
    <subcellularLocation>
        <location evidence="1">Cytoplasm</location>
        <location evidence="1">Cytoskeleton</location>
    </subcellularLocation>
</comment>
<dbReference type="PANTHER" id="PTHR46372:SF2">
    <property type="entry name" value="PROTEIN WVD2-LIKE 3"/>
    <property type="match status" value="1"/>
</dbReference>
<name>A0AAV0P3A6_9ROSI</name>
<dbReference type="AlphaFoldDB" id="A0AAV0P3A6"/>
<keyword evidence="3" id="KW-0963">Cytoplasm</keyword>
<feature type="region of interest" description="Disordered" evidence="6">
    <location>
        <begin position="105"/>
        <end position="262"/>
    </location>
</feature>
<organism evidence="8 9">
    <name type="scientific">Linum tenue</name>
    <dbReference type="NCBI Taxonomy" id="586396"/>
    <lineage>
        <taxon>Eukaryota</taxon>
        <taxon>Viridiplantae</taxon>
        <taxon>Streptophyta</taxon>
        <taxon>Embryophyta</taxon>
        <taxon>Tracheophyta</taxon>
        <taxon>Spermatophyta</taxon>
        <taxon>Magnoliopsida</taxon>
        <taxon>eudicotyledons</taxon>
        <taxon>Gunneridae</taxon>
        <taxon>Pentapetalae</taxon>
        <taxon>rosids</taxon>
        <taxon>fabids</taxon>
        <taxon>Malpighiales</taxon>
        <taxon>Linaceae</taxon>
        <taxon>Linum</taxon>
    </lineage>
</organism>
<proteinExistence type="inferred from homology"/>
<dbReference type="PANTHER" id="PTHR46372">
    <property type="entry name" value="PROTEIN WVD2-LIKE 3"/>
    <property type="match status" value="1"/>
</dbReference>
<dbReference type="InterPro" id="IPR044806">
    <property type="entry name" value="WVD2/WDL1-4"/>
</dbReference>
<dbReference type="Proteomes" id="UP001154282">
    <property type="component" value="Unassembled WGS sequence"/>
</dbReference>